<evidence type="ECO:0000313" key="2">
    <source>
        <dbReference type="Proteomes" id="UP000619260"/>
    </source>
</evidence>
<reference evidence="1" key="1">
    <citation type="submission" date="2021-01" db="EMBL/GenBank/DDBJ databases">
        <title>Whole genome shotgun sequence of Virgisporangium aliadipatigenens NBRC 105644.</title>
        <authorList>
            <person name="Komaki H."/>
            <person name="Tamura T."/>
        </authorList>
    </citation>
    <scope>NUCLEOTIDE SEQUENCE</scope>
    <source>
        <strain evidence="1">NBRC 105644</strain>
    </source>
</reference>
<keyword evidence="2" id="KW-1185">Reference proteome</keyword>
<gene>
    <name evidence="1" type="ORF">Val02_88330</name>
</gene>
<proteinExistence type="predicted"/>
<organism evidence="1 2">
    <name type="scientific">Virgisporangium aliadipatigenens</name>
    <dbReference type="NCBI Taxonomy" id="741659"/>
    <lineage>
        <taxon>Bacteria</taxon>
        <taxon>Bacillati</taxon>
        <taxon>Actinomycetota</taxon>
        <taxon>Actinomycetes</taxon>
        <taxon>Micromonosporales</taxon>
        <taxon>Micromonosporaceae</taxon>
        <taxon>Virgisporangium</taxon>
    </lineage>
</organism>
<dbReference type="EMBL" id="BOPF01000058">
    <property type="protein sequence ID" value="GIJ51947.1"/>
    <property type="molecule type" value="Genomic_DNA"/>
</dbReference>
<name>A0A8J3YWF9_9ACTN</name>
<dbReference type="Proteomes" id="UP000619260">
    <property type="component" value="Unassembled WGS sequence"/>
</dbReference>
<protein>
    <submittedName>
        <fullName evidence="1">Uncharacterized protein</fullName>
    </submittedName>
</protein>
<comment type="caution">
    <text evidence="1">The sequence shown here is derived from an EMBL/GenBank/DDBJ whole genome shotgun (WGS) entry which is preliminary data.</text>
</comment>
<dbReference type="RefSeq" id="WP_203905343.1">
    <property type="nucleotide sequence ID" value="NZ_BOPF01000058.1"/>
</dbReference>
<dbReference type="AlphaFoldDB" id="A0A8J3YWF9"/>
<accession>A0A8J3YWF9</accession>
<sequence length="161" mass="17070">MKRHLYQGEAPDDELGAVVHGPALLGRATGVAVGIRCVFGYPGGLAFTVVLCATGVHGEAAARQHGYHAPPGPVPLPPRLSELTIEAEVNGIPGPVGTGSGQSYWRDERFWSESHCFVDVLPTDGRLVLMARWVQVGLPRSRTELTLNGLDGLAGNVIALR</sequence>
<evidence type="ECO:0000313" key="1">
    <source>
        <dbReference type="EMBL" id="GIJ51947.1"/>
    </source>
</evidence>